<name>A0A1H5WZ49_9BACT</name>
<dbReference type="Proteomes" id="UP000236736">
    <property type="component" value="Unassembled WGS sequence"/>
</dbReference>
<protein>
    <submittedName>
        <fullName evidence="2">Short-chain fatty acids transporter</fullName>
    </submittedName>
</protein>
<keyword evidence="1" id="KW-0812">Transmembrane</keyword>
<feature type="transmembrane region" description="Helical" evidence="1">
    <location>
        <begin position="415"/>
        <end position="437"/>
    </location>
</feature>
<accession>A0A1H5WZ49</accession>
<feature type="transmembrane region" description="Helical" evidence="1">
    <location>
        <begin position="338"/>
        <end position="354"/>
    </location>
</feature>
<evidence type="ECO:0000256" key="1">
    <source>
        <dbReference type="SAM" id="Phobius"/>
    </source>
</evidence>
<dbReference type="Pfam" id="PF02667">
    <property type="entry name" value="SCFA_trans"/>
    <property type="match status" value="1"/>
</dbReference>
<feature type="transmembrane region" description="Helical" evidence="1">
    <location>
        <begin position="139"/>
        <end position="157"/>
    </location>
</feature>
<dbReference type="GO" id="GO:0005886">
    <property type="term" value="C:plasma membrane"/>
    <property type="evidence" value="ECO:0007669"/>
    <property type="project" value="TreeGrafter"/>
</dbReference>
<keyword evidence="1" id="KW-0472">Membrane</keyword>
<dbReference type="PANTHER" id="PTHR41983">
    <property type="entry name" value="SHORT-CHAIN FATTY ACID TRANSPORTER-RELATED"/>
    <property type="match status" value="1"/>
</dbReference>
<dbReference type="AlphaFoldDB" id="A0A1H5WZ49"/>
<feature type="transmembrane region" description="Helical" evidence="1">
    <location>
        <begin position="239"/>
        <end position="258"/>
    </location>
</feature>
<feature type="transmembrane region" description="Helical" evidence="1">
    <location>
        <begin position="12"/>
        <end position="32"/>
    </location>
</feature>
<feature type="transmembrane region" description="Helical" evidence="1">
    <location>
        <begin position="303"/>
        <end position="326"/>
    </location>
</feature>
<organism evidence="2 3">
    <name type="scientific">Algoriphagus boritolerans DSM 17298 = JCM 18970</name>
    <dbReference type="NCBI Taxonomy" id="1120964"/>
    <lineage>
        <taxon>Bacteria</taxon>
        <taxon>Pseudomonadati</taxon>
        <taxon>Bacteroidota</taxon>
        <taxon>Cytophagia</taxon>
        <taxon>Cytophagales</taxon>
        <taxon>Cyclobacteriaceae</taxon>
        <taxon>Algoriphagus</taxon>
    </lineage>
</organism>
<keyword evidence="3" id="KW-1185">Reference proteome</keyword>
<dbReference type="EMBL" id="FNVR01000011">
    <property type="protein sequence ID" value="SEG04758.1"/>
    <property type="molecule type" value="Genomic_DNA"/>
</dbReference>
<sequence length="438" mass="47315">MGKSPAKNHLESLVSPFGLVLILTFFTFFLVLTNNSKEDLSTSYGIGEVLGFWQNGFFGLMGFTLQMMMILVFGYALAIFKPVNSFLRSISQIPKNLVTAVLLTASVTLVAGLLNWGFGLIVGALLARFVHEALVEKGIGTNAALLAATGYLGMSVWHGGLSGSAPLTVAEQGHFLEKELGVIPVEATIFSEFNLLITGGLVFVFLLTAWFLAKSGSKSYEGNEAVSLDPMGPGVENNLARVAGLFMLLLVILGVVFGKDQGLGFISLNWINFLLFAVTLIVYRSPVNFSNAVAKGLKSSADIFIQFPFYAGILGLITDSGLLATFAEVSIELISPELFPIFTFFSAGLVNLFVPSGGGQWAIQGPIIFETATALSLDTGKMIMVFAYGDQISNLLQPFWALPLLSITGVSVRKIFPYTLIFFIVGLFWLSMSLFLFF</sequence>
<dbReference type="PANTHER" id="PTHR41983:SF2">
    <property type="entry name" value="SHORT-CHAIN FATTY ACID TRANSPORTER-RELATED"/>
    <property type="match status" value="1"/>
</dbReference>
<feature type="transmembrane region" description="Helical" evidence="1">
    <location>
        <begin position="193"/>
        <end position="213"/>
    </location>
</feature>
<proteinExistence type="predicted"/>
<dbReference type="InterPro" id="IPR006160">
    <property type="entry name" value="SCFA_transpt_AtoE"/>
</dbReference>
<dbReference type="STRING" id="1120964.GCA_001313265_04735"/>
<reference evidence="3" key="1">
    <citation type="submission" date="2016-10" db="EMBL/GenBank/DDBJ databases">
        <authorList>
            <person name="Varghese N."/>
            <person name="Submissions S."/>
        </authorList>
    </citation>
    <scope>NUCLEOTIDE SEQUENCE [LARGE SCALE GENOMIC DNA]</scope>
    <source>
        <strain evidence="3">DSM 17298</strain>
    </source>
</reference>
<evidence type="ECO:0000313" key="2">
    <source>
        <dbReference type="EMBL" id="SEG04758.1"/>
    </source>
</evidence>
<feature type="transmembrane region" description="Helical" evidence="1">
    <location>
        <begin position="101"/>
        <end position="127"/>
    </location>
</feature>
<feature type="transmembrane region" description="Helical" evidence="1">
    <location>
        <begin position="52"/>
        <end position="80"/>
    </location>
</feature>
<feature type="transmembrane region" description="Helical" evidence="1">
    <location>
        <begin position="265"/>
        <end position="283"/>
    </location>
</feature>
<evidence type="ECO:0000313" key="3">
    <source>
        <dbReference type="Proteomes" id="UP000236736"/>
    </source>
</evidence>
<dbReference type="OrthoDB" id="9342495at2"/>
<gene>
    <name evidence="2" type="ORF">SAMN03080598_02312</name>
</gene>
<keyword evidence="1" id="KW-1133">Transmembrane helix</keyword>